<proteinExistence type="predicted"/>
<accession>A0A9W7Y5S8</accession>
<evidence type="ECO:0008006" key="4">
    <source>
        <dbReference type="Google" id="ProtNLM"/>
    </source>
</evidence>
<gene>
    <name evidence="2" type="ORF">LPJ61_003903</name>
</gene>
<evidence type="ECO:0000313" key="3">
    <source>
        <dbReference type="Proteomes" id="UP001143981"/>
    </source>
</evidence>
<evidence type="ECO:0000313" key="2">
    <source>
        <dbReference type="EMBL" id="KAJ1728683.1"/>
    </source>
</evidence>
<protein>
    <recommendedName>
        <fullName evidence="4">Outer kinetochore protein DAD2</fullName>
    </recommendedName>
</protein>
<sequence length="94" mass="10319">MNTQAITDRLAQKKQELAALQRVRALSESTDAHCLELNRQMGKMVQQYKAVLSIALGWSSAFENAALVDIPQSGPADDDSEHPESVVRIPVEEA</sequence>
<keyword evidence="3" id="KW-1185">Reference proteome</keyword>
<dbReference type="EMBL" id="JANBOI010000761">
    <property type="protein sequence ID" value="KAJ1728683.1"/>
    <property type="molecule type" value="Genomic_DNA"/>
</dbReference>
<dbReference type="GO" id="GO:0072686">
    <property type="term" value="C:mitotic spindle"/>
    <property type="evidence" value="ECO:0007669"/>
    <property type="project" value="InterPro"/>
</dbReference>
<dbReference type="OrthoDB" id="3230169at2759"/>
<dbReference type="GO" id="GO:0042729">
    <property type="term" value="C:DASH complex"/>
    <property type="evidence" value="ECO:0007669"/>
    <property type="project" value="InterPro"/>
</dbReference>
<feature type="region of interest" description="Disordered" evidence="1">
    <location>
        <begin position="71"/>
        <end position="94"/>
    </location>
</feature>
<reference evidence="2" key="1">
    <citation type="submission" date="2022-07" db="EMBL/GenBank/DDBJ databases">
        <title>Phylogenomic reconstructions and comparative analyses of Kickxellomycotina fungi.</title>
        <authorList>
            <person name="Reynolds N.K."/>
            <person name="Stajich J.E."/>
            <person name="Barry K."/>
            <person name="Grigoriev I.V."/>
            <person name="Crous P."/>
            <person name="Smith M.E."/>
        </authorList>
    </citation>
    <scope>NUCLEOTIDE SEQUENCE</scope>
    <source>
        <strain evidence="2">BCRC 34381</strain>
    </source>
</reference>
<organism evidence="2 3">
    <name type="scientific">Coemansia biformis</name>
    <dbReference type="NCBI Taxonomy" id="1286918"/>
    <lineage>
        <taxon>Eukaryota</taxon>
        <taxon>Fungi</taxon>
        <taxon>Fungi incertae sedis</taxon>
        <taxon>Zoopagomycota</taxon>
        <taxon>Kickxellomycotina</taxon>
        <taxon>Kickxellomycetes</taxon>
        <taxon>Kickxellales</taxon>
        <taxon>Kickxellaceae</taxon>
        <taxon>Coemansia</taxon>
    </lineage>
</organism>
<name>A0A9W7Y5S8_9FUNG</name>
<dbReference type="InterPro" id="IPR013963">
    <property type="entry name" value="DASH_Dad2"/>
</dbReference>
<evidence type="ECO:0000256" key="1">
    <source>
        <dbReference type="SAM" id="MobiDB-lite"/>
    </source>
</evidence>
<dbReference type="Proteomes" id="UP001143981">
    <property type="component" value="Unassembled WGS sequence"/>
</dbReference>
<comment type="caution">
    <text evidence="2">The sequence shown here is derived from an EMBL/GenBank/DDBJ whole genome shotgun (WGS) entry which is preliminary data.</text>
</comment>
<dbReference type="GO" id="GO:0000278">
    <property type="term" value="P:mitotic cell cycle"/>
    <property type="evidence" value="ECO:0007669"/>
    <property type="project" value="InterPro"/>
</dbReference>
<dbReference type="AlphaFoldDB" id="A0A9W7Y5S8"/>
<dbReference type="Pfam" id="PF08654">
    <property type="entry name" value="DASH_Dad2"/>
    <property type="match status" value="1"/>
</dbReference>